<dbReference type="EMBL" id="AHHD01001362">
    <property type="protein sequence ID" value="EKG08848.1"/>
    <property type="molecule type" value="Genomic_DNA"/>
</dbReference>
<protein>
    <submittedName>
        <fullName evidence="2">Uncharacterized protein</fullName>
    </submittedName>
</protein>
<dbReference type="Proteomes" id="UP000007129">
    <property type="component" value="Unassembled WGS sequence"/>
</dbReference>
<feature type="region of interest" description="Disordered" evidence="1">
    <location>
        <begin position="1"/>
        <end position="53"/>
    </location>
</feature>
<accession>K2R3N8</accession>
<evidence type="ECO:0000313" key="3">
    <source>
        <dbReference type="Proteomes" id="UP000007129"/>
    </source>
</evidence>
<reference evidence="2 3" key="1">
    <citation type="journal article" date="2012" name="BMC Genomics">
        <title>Tools to kill: Genome of one of the most destructive plant pathogenic fungi Macrophomina phaseolina.</title>
        <authorList>
            <person name="Islam M.S."/>
            <person name="Haque M.S."/>
            <person name="Islam M.M."/>
            <person name="Emdad E.M."/>
            <person name="Halim A."/>
            <person name="Hossen Q.M.M."/>
            <person name="Hossain M.Z."/>
            <person name="Ahmed B."/>
            <person name="Rahim S."/>
            <person name="Rahman M.S."/>
            <person name="Alam M.M."/>
            <person name="Hou S."/>
            <person name="Wan X."/>
            <person name="Saito J.A."/>
            <person name="Alam M."/>
        </authorList>
    </citation>
    <scope>NUCLEOTIDE SEQUENCE [LARGE SCALE GENOMIC DNA]</scope>
    <source>
        <strain evidence="2 3">MS6</strain>
    </source>
</reference>
<organism evidence="2 3">
    <name type="scientific">Macrophomina phaseolina (strain MS6)</name>
    <name type="common">Charcoal rot fungus</name>
    <dbReference type="NCBI Taxonomy" id="1126212"/>
    <lineage>
        <taxon>Eukaryota</taxon>
        <taxon>Fungi</taxon>
        <taxon>Dikarya</taxon>
        <taxon>Ascomycota</taxon>
        <taxon>Pezizomycotina</taxon>
        <taxon>Dothideomycetes</taxon>
        <taxon>Dothideomycetes incertae sedis</taxon>
        <taxon>Botryosphaeriales</taxon>
        <taxon>Botryosphaeriaceae</taxon>
        <taxon>Macrophomina</taxon>
    </lineage>
</organism>
<evidence type="ECO:0000313" key="2">
    <source>
        <dbReference type="EMBL" id="EKG08848.1"/>
    </source>
</evidence>
<dbReference type="HOGENOM" id="CLU_3074260_0_0_1"/>
<sequence length="53" mass="5852">DSSERSRPVAGMSKTRSPSTSMSERLASSGMSTSFSMYPTHLSCSLHPERRRC</sequence>
<evidence type="ECO:0000256" key="1">
    <source>
        <dbReference type="SAM" id="MobiDB-lite"/>
    </source>
</evidence>
<feature type="compositionally biased region" description="Polar residues" evidence="1">
    <location>
        <begin position="14"/>
        <end position="23"/>
    </location>
</feature>
<feature type="non-terminal residue" evidence="2">
    <location>
        <position position="1"/>
    </location>
</feature>
<dbReference type="InParanoid" id="K2R3N8"/>
<dbReference type="AlphaFoldDB" id="K2R3N8"/>
<gene>
    <name evidence="2" type="ORF">MPH_14238</name>
</gene>
<proteinExistence type="predicted"/>
<dbReference type="VEuPathDB" id="FungiDB:MPH_14238"/>
<name>K2R3N8_MACPH</name>
<comment type="caution">
    <text evidence="2">The sequence shown here is derived from an EMBL/GenBank/DDBJ whole genome shotgun (WGS) entry which is preliminary data.</text>
</comment>